<accession>A0A3M7TXV0</accession>
<keyword evidence="6 7" id="KW-0472">Membrane</keyword>
<keyword evidence="10" id="KW-1185">Reference proteome</keyword>
<comment type="subcellular location">
    <subcellularLocation>
        <location evidence="1">Cell membrane</location>
        <topology evidence="1">Multi-pass membrane protein</topology>
    </subcellularLocation>
</comment>
<sequence>MVKSLEWIFLTDRMLFKAINRCKETTPYHMSMGLLTHLGGAVMTVTIALLLLIVSSPAWKGAAIQSALALIISHLIVTALKKGFKRARPYLVVGNSYVIRNPLQDSSFPSGHTTAIFSLVTPYMFYFPGLILILLPLALIVAISRISIGLHYPSDVIAGAALGVGTAFVFYQLWMVFWI</sequence>
<dbReference type="SMART" id="SM00014">
    <property type="entry name" value="acidPPc"/>
    <property type="match status" value="1"/>
</dbReference>
<keyword evidence="2" id="KW-1003">Cell membrane</keyword>
<dbReference type="PANTHER" id="PTHR14969:SF62">
    <property type="entry name" value="DECAPRENYLPHOSPHORYL-5-PHOSPHORIBOSE PHOSPHATASE RV3807C-RELATED"/>
    <property type="match status" value="1"/>
</dbReference>
<evidence type="ECO:0000256" key="2">
    <source>
        <dbReference type="ARBA" id="ARBA00022475"/>
    </source>
</evidence>
<evidence type="ECO:0000313" key="10">
    <source>
        <dbReference type="Proteomes" id="UP000278746"/>
    </source>
</evidence>
<evidence type="ECO:0000256" key="7">
    <source>
        <dbReference type="SAM" id="Phobius"/>
    </source>
</evidence>
<organism evidence="9 10">
    <name type="scientific">Alteribacter keqinensis</name>
    <dbReference type="NCBI Taxonomy" id="2483800"/>
    <lineage>
        <taxon>Bacteria</taxon>
        <taxon>Bacillati</taxon>
        <taxon>Bacillota</taxon>
        <taxon>Bacilli</taxon>
        <taxon>Bacillales</taxon>
        <taxon>Bacillaceae</taxon>
        <taxon>Alteribacter</taxon>
    </lineage>
</organism>
<dbReference type="OrthoDB" id="9789113at2"/>
<dbReference type="GO" id="GO:0016787">
    <property type="term" value="F:hydrolase activity"/>
    <property type="evidence" value="ECO:0007669"/>
    <property type="project" value="UniProtKB-KW"/>
</dbReference>
<feature type="transmembrane region" description="Helical" evidence="7">
    <location>
        <begin position="156"/>
        <end position="177"/>
    </location>
</feature>
<evidence type="ECO:0000256" key="6">
    <source>
        <dbReference type="ARBA" id="ARBA00023136"/>
    </source>
</evidence>
<name>A0A3M7TXV0_9BACI</name>
<feature type="domain" description="Phosphatidic acid phosphatase type 2/haloperoxidase" evidence="8">
    <location>
        <begin position="64"/>
        <end position="171"/>
    </location>
</feature>
<feature type="transmembrane region" description="Helical" evidence="7">
    <location>
        <begin position="34"/>
        <end position="54"/>
    </location>
</feature>
<dbReference type="PANTHER" id="PTHR14969">
    <property type="entry name" value="SPHINGOSINE-1-PHOSPHATE PHOSPHOHYDROLASE"/>
    <property type="match status" value="1"/>
</dbReference>
<keyword evidence="5 7" id="KW-1133">Transmembrane helix</keyword>
<dbReference type="Proteomes" id="UP000278746">
    <property type="component" value="Unassembled WGS sequence"/>
</dbReference>
<evidence type="ECO:0000256" key="3">
    <source>
        <dbReference type="ARBA" id="ARBA00022692"/>
    </source>
</evidence>
<evidence type="ECO:0000256" key="5">
    <source>
        <dbReference type="ARBA" id="ARBA00022989"/>
    </source>
</evidence>
<comment type="caution">
    <text evidence="9">The sequence shown here is derived from an EMBL/GenBank/DDBJ whole genome shotgun (WGS) entry which is preliminary data.</text>
</comment>
<reference evidence="9 10" key="1">
    <citation type="submission" date="2018-10" db="EMBL/GenBank/DDBJ databases">
        <title>Bacillus Keqinensis sp. nov., a moderately halophilic bacterium isolated from a saline-alkaline lake.</title>
        <authorList>
            <person name="Wang H."/>
        </authorList>
    </citation>
    <scope>NUCLEOTIDE SEQUENCE [LARGE SCALE GENOMIC DNA]</scope>
    <source>
        <strain evidence="9 10">KQ-3</strain>
    </source>
</reference>
<dbReference type="InterPro" id="IPR036938">
    <property type="entry name" value="PAP2/HPO_sf"/>
</dbReference>
<feature type="transmembrane region" description="Helical" evidence="7">
    <location>
        <begin position="123"/>
        <end position="144"/>
    </location>
</feature>
<dbReference type="Pfam" id="PF01569">
    <property type="entry name" value="PAP2"/>
    <property type="match status" value="1"/>
</dbReference>
<dbReference type="GO" id="GO:0005886">
    <property type="term" value="C:plasma membrane"/>
    <property type="evidence" value="ECO:0007669"/>
    <property type="project" value="UniProtKB-SubCell"/>
</dbReference>
<proteinExistence type="predicted"/>
<evidence type="ECO:0000313" key="9">
    <source>
        <dbReference type="EMBL" id="RNA70428.1"/>
    </source>
</evidence>
<dbReference type="AlphaFoldDB" id="A0A3M7TXV0"/>
<keyword evidence="3 7" id="KW-0812">Transmembrane</keyword>
<protein>
    <submittedName>
        <fullName evidence="9">Phosphatase PAP2 family protein</fullName>
    </submittedName>
</protein>
<evidence type="ECO:0000256" key="1">
    <source>
        <dbReference type="ARBA" id="ARBA00004651"/>
    </source>
</evidence>
<gene>
    <name evidence="9" type="ORF">EBO34_11060</name>
</gene>
<dbReference type="Gene3D" id="1.20.144.10">
    <property type="entry name" value="Phosphatidic acid phosphatase type 2/haloperoxidase"/>
    <property type="match status" value="1"/>
</dbReference>
<evidence type="ECO:0000259" key="8">
    <source>
        <dbReference type="SMART" id="SM00014"/>
    </source>
</evidence>
<dbReference type="RefSeq" id="WP_122898213.1">
    <property type="nucleotide sequence ID" value="NZ_RHIB01000001.1"/>
</dbReference>
<dbReference type="EMBL" id="RHIB01000001">
    <property type="protein sequence ID" value="RNA70428.1"/>
    <property type="molecule type" value="Genomic_DNA"/>
</dbReference>
<feature type="transmembrane region" description="Helical" evidence="7">
    <location>
        <begin position="61"/>
        <end position="80"/>
    </location>
</feature>
<dbReference type="InterPro" id="IPR000326">
    <property type="entry name" value="PAP2/HPO"/>
</dbReference>
<evidence type="ECO:0000256" key="4">
    <source>
        <dbReference type="ARBA" id="ARBA00022801"/>
    </source>
</evidence>
<keyword evidence="4" id="KW-0378">Hydrolase</keyword>
<dbReference type="SUPFAM" id="SSF48317">
    <property type="entry name" value="Acid phosphatase/Vanadium-dependent haloperoxidase"/>
    <property type="match status" value="1"/>
</dbReference>